<keyword evidence="1" id="KW-0732">Signal</keyword>
<evidence type="ECO:0000313" key="2">
    <source>
        <dbReference type="EMBL" id="MAA13140.1"/>
    </source>
</evidence>
<accession>A0A224YH90</accession>
<organism evidence="2">
    <name type="scientific">Rhipicephalus zambeziensis</name>
    <dbReference type="NCBI Taxonomy" id="60191"/>
    <lineage>
        <taxon>Eukaryota</taxon>
        <taxon>Metazoa</taxon>
        <taxon>Ecdysozoa</taxon>
        <taxon>Arthropoda</taxon>
        <taxon>Chelicerata</taxon>
        <taxon>Arachnida</taxon>
        <taxon>Acari</taxon>
        <taxon>Parasitiformes</taxon>
        <taxon>Ixodida</taxon>
        <taxon>Ixodoidea</taxon>
        <taxon>Ixodidae</taxon>
        <taxon>Rhipicephalinae</taxon>
        <taxon>Rhipicephalus</taxon>
        <taxon>Rhipicephalus</taxon>
    </lineage>
</organism>
<feature type="signal peptide" evidence="1">
    <location>
        <begin position="1"/>
        <end position="19"/>
    </location>
</feature>
<evidence type="ECO:0008006" key="3">
    <source>
        <dbReference type="Google" id="ProtNLM"/>
    </source>
</evidence>
<protein>
    <recommendedName>
        <fullName evidence="3">Secreted protein</fullName>
    </recommendedName>
</protein>
<sequence>MYITLEFLLSSLLSSEVRGVETPLWALQGIHRSEYGEGHTVRAFDGKCQDRRKSVPEAVTASSVSYTAVSSRHAAVRAQWANKSTGHRGATCRSGSAVLKTYINVVRQDRRSTPGKNDM</sequence>
<reference evidence="2" key="1">
    <citation type="journal article" date="2017" name="Parasit. Vectors">
        <title>Sialotranscriptomics of Rhipicephalus zambeziensis reveals intricate expression profiles of secretory proteins and suggests tight temporal transcriptional regulation during blood-feeding.</title>
        <authorList>
            <person name="de Castro M.H."/>
            <person name="de Klerk D."/>
            <person name="Pienaar R."/>
            <person name="Rees D.J.G."/>
            <person name="Mans B.J."/>
        </authorList>
    </citation>
    <scope>NUCLEOTIDE SEQUENCE</scope>
    <source>
        <tissue evidence="2">Salivary glands</tissue>
    </source>
</reference>
<name>A0A224YH90_9ACAR</name>
<feature type="chain" id="PRO_5012081624" description="Secreted protein" evidence="1">
    <location>
        <begin position="20"/>
        <end position="119"/>
    </location>
</feature>
<evidence type="ECO:0000256" key="1">
    <source>
        <dbReference type="SAM" id="SignalP"/>
    </source>
</evidence>
<dbReference type="EMBL" id="GFPF01001994">
    <property type="protein sequence ID" value="MAA13140.1"/>
    <property type="molecule type" value="Transcribed_RNA"/>
</dbReference>
<proteinExistence type="predicted"/>
<dbReference type="AlphaFoldDB" id="A0A224YH90"/>